<dbReference type="Proteomes" id="UP001497512">
    <property type="component" value="Chromosome 17"/>
</dbReference>
<reference evidence="1" key="1">
    <citation type="submission" date="2024-02" db="EMBL/GenBank/DDBJ databases">
        <authorList>
            <consortium name="ELIXIR-Norway"/>
            <consortium name="Elixir Norway"/>
        </authorList>
    </citation>
    <scope>NUCLEOTIDE SEQUENCE</scope>
</reference>
<proteinExistence type="predicted"/>
<evidence type="ECO:0000313" key="1">
    <source>
        <dbReference type="EMBL" id="CAK9208454.1"/>
    </source>
</evidence>
<organism evidence="1 2">
    <name type="scientific">Sphagnum troendelagicum</name>
    <dbReference type="NCBI Taxonomy" id="128251"/>
    <lineage>
        <taxon>Eukaryota</taxon>
        <taxon>Viridiplantae</taxon>
        <taxon>Streptophyta</taxon>
        <taxon>Embryophyta</taxon>
        <taxon>Bryophyta</taxon>
        <taxon>Sphagnophytina</taxon>
        <taxon>Sphagnopsida</taxon>
        <taxon>Sphagnales</taxon>
        <taxon>Sphagnaceae</taxon>
        <taxon>Sphagnum</taxon>
    </lineage>
</organism>
<dbReference type="EMBL" id="OZ019909">
    <property type="protein sequence ID" value="CAK9208454.1"/>
    <property type="molecule type" value="Genomic_DNA"/>
</dbReference>
<protein>
    <submittedName>
        <fullName evidence="1">Uncharacterized protein</fullName>
    </submittedName>
</protein>
<sequence>MGLLFKLAKEWLTKAQIELKHTLTLAVVEELLTEVEQFLWAGPGHEMDPVFSFSWAAQFVVSPPLSHGVLMLSCWDSNFQNWSFCIPKLVDPLESCSWDGQ</sequence>
<accession>A0ABP0TYA7</accession>
<gene>
    <name evidence="1" type="ORF">CSSPTR1EN2_LOCUS9191</name>
</gene>
<evidence type="ECO:0000313" key="2">
    <source>
        <dbReference type="Proteomes" id="UP001497512"/>
    </source>
</evidence>
<name>A0ABP0TYA7_9BRYO</name>
<keyword evidence="2" id="KW-1185">Reference proteome</keyword>